<evidence type="ECO:0000256" key="2">
    <source>
        <dbReference type="HAMAP-Rule" id="MF_00457"/>
    </source>
</evidence>
<keyword evidence="1 2" id="KW-0378">Hydrolase</keyword>
<dbReference type="NCBIfam" id="NF001911">
    <property type="entry name" value="PRK00685.1"/>
    <property type="match status" value="1"/>
</dbReference>
<dbReference type="Proteomes" id="UP000198703">
    <property type="component" value="Unassembled WGS sequence"/>
</dbReference>
<dbReference type="InterPro" id="IPR001279">
    <property type="entry name" value="Metallo-B-lactamas"/>
</dbReference>
<dbReference type="STRING" id="89524.SAMN05444370_102185"/>
<organism evidence="4 5">
    <name type="scientific">Rubrimonas cliftonensis</name>
    <dbReference type="NCBI Taxonomy" id="89524"/>
    <lineage>
        <taxon>Bacteria</taxon>
        <taxon>Pseudomonadati</taxon>
        <taxon>Pseudomonadota</taxon>
        <taxon>Alphaproteobacteria</taxon>
        <taxon>Rhodobacterales</taxon>
        <taxon>Paracoccaceae</taxon>
        <taxon>Rubrimonas</taxon>
    </lineage>
</organism>
<gene>
    <name evidence="4" type="ORF">SAMN05444370_102185</name>
</gene>
<dbReference type="Gene3D" id="3.60.15.10">
    <property type="entry name" value="Ribonuclease Z/Hydroxyacylglutathione hydrolase-like"/>
    <property type="match status" value="1"/>
</dbReference>
<dbReference type="GO" id="GO:0016787">
    <property type="term" value="F:hydrolase activity"/>
    <property type="evidence" value="ECO:0007669"/>
    <property type="project" value="UniProtKB-UniRule"/>
</dbReference>
<dbReference type="HAMAP" id="MF_00457">
    <property type="entry name" value="UPF0173"/>
    <property type="match status" value="1"/>
</dbReference>
<dbReference type="SMART" id="SM00849">
    <property type="entry name" value="Lactamase_B"/>
    <property type="match status" value="1"/>
</dbReference>
<dbReference type="InterPro" id="IPR022877">
    <property type="entry name" value="UPF0173"/>
</dbReference>
<dbReference type="EMBL" id="FNQM01000002">
    <property type="protein sequence ID" value="SDZ92053.1"/>
    <property type="molecule type" value="Genomic_DNA"/>
</dbReference>
<dbReference type="InterPro" id="IPR036866">
    <property type="entry name" value="RibonucZ/Hydroxyglut_hydro"/>
</dbReference>
<evidence type="ECO:0000256" key="1">
    <source>
        <dbReference type="ARBA" id="ARBA00022801"/>
    </source>
</evidence>
<dbReference type="PANTHER" id="PTHR43546:SF3">
    <property type="entry name" value="UPF0173 METAL-DEPENDENT HYDROLASE MJ1163"/>
    <property type="match status" value="1"/>
</dbReference>
<evidence type="ECO:0000313" key="4">
    <source>
        <dbReference type="EMBL" id="SDZ92053.1"/>
    </source>
</evidence>
<keyword evidence="5" id="KW-1185">Reference proteome</keyword>
<dbReference type="InterPro" id="IPR050114">
    <property type="entry name" value="UPF0173_UPF0282_UlaG_hydrolase"/>
</dbReference>
<protein>
    <recommendedName>
        <fullName evidence="2">UPF0173 metal-dependent hydrolase SAMN05444370_102185</fullName>
    </recommendedName>
</protein>
<feature type="domain" description="Metallo-beta-lactamase" evidence="3">
    <location>
        <begin position="10"/>
        <end position="171"/>
    </location>
</feature>
<dbReference type="AlphaFoldDB" id="A0A1H3WY65"/>
<accession>A0A1H3WY65</accession>
<evidence type="ECO:0000259" key="3">
    <source>
        <dbReference type="SMART" id="SM00849"/>
    </source>
</evidence>
<dbReference type="Pfam" id="PF13483">
    <property type="entry name" value="Lactamase_B_3"/>
    <property type="match status" value="1"/>
</dbReference>
<dbReference type="SUPFAM" id="SSF56281">
    <property type="entry name" value="Metallo-hydrolase/oxidoreductase"/>
    <property type="match status" value="1"/>
</dbReference>
<dbReference type="RefSeq" id="WP_093248514.1">
    <property type="nucleotide sequence ID" value="NZ_FNQM01000002.1"/>
</dbReference>
<reference evidence="4 5" key="1">
    <citation type="submission" date="2016-10" db="EMBL/GenBank/DDBJ databases">
        <authorList>
            <person name="de Groot N.N."/>
        </authorList>
    </citation>
    <scope>NUCLEOTIDE SEQUENCE [LARGE SCALE GENOMIC DNA]</scope>
    <source>
        <strain evidence="4 5">DSM 15345</strain>
    </source>
</reference>
<evidence type="ECO:0000313" key="5">
    <source>
        <dbReference type="Proteomes" id="UP000198703"/>
    </source>
</evidence>
<comment type="similarity">
    <text evidence="2">Belongs to the UPF0173 family.</text>
</comment>
<name>A0A1H3WY65_9RHOB</name>
<dbReference type="PANTHER" id="PTHR43546">
    <property type="entry name" value="UPF0173 METAL-DEPENDENT HYDROLASE MJ1163-RELATED"/>
    <property type="match status" value="1"/>
</dbReference>
<sequence>MSDWTLTWLGHSGFRIKVGGRVLLLDPWLRGNPSFPEDRFDEAVDGATHILLSHAHSDHASSAVEIAGKTGAVVVAIYELANFLATEGAIGLNKGGTVDLGGVAATLVHAVHSSSMPVDGRPVYLGAEAGWMIEAGGETLYFMGDTDVFADMGLLAELHAPKWGIVPIGGHFTMDARRAAFACGKFFDFEAVIPCHYGTFPLLEQTAEGFAQAMAPTRVIAPKVMEAVTL</sequence>
<dbReference type="OrthoDB" id="9789133at2"/>
<proteinExistence type="inferred from homology"/>